<feature type="transmembrane region" description="Helical" evidence="2">
    <location>
        <begin position="20"/>
        <end position="40"/>
    </location>
</feature>
<evidence type="ECO:0000256" key="1">
    <source>
        <dbReference type="SAM" id="Coils"/>
    </source>
</evidence>
<comment type="caution">
    <text evidence="3">The sequence shown here is derived from an EMBL/GenBank/DDBJ whole genome shotgun (WGS) entry which is preliminary data.</text>
</comment>
<gene>
    <name evidence="3" type="ORF">KOR34_04800</name>
</gene>
<keyword evidence="2" id="KW-1133">Transmembrane helix</keyword>
<accession>A0A5C5VC94</accession>
<dbReference type="EMBL" id="SIHJ01000001">
    <property type="protein sequence ID" value="TWT35587.1"/>
    <property type="molecule type" value="Genomic_DNA"/>
</dbReference>
<evidence type="ECO:0000313" key="4">
    <source>
        <dbReference type="Proteomes" id="UP000316714"/>
    </source>
</evidence>
<proteinExistence type="predicted"/>
<keyword evidence="4" id="KW-1185">Reference proteome</keyword>
<protein>
    <submittedName>
        <fullName evidence="3">Uncharacterized protein</fullName>
    </submittedName>
</protein>
<evidence type="ECO:0000256" key="2">
    <source>
        <dbReference type="SAM" id="Phobius"/>
    </source>
</evidence>
<feature type="coiled-coil region" evidence="1">
    <location>
        <begin position="129"/>
        <end position="163"/>
    </location>
</feature>
<keyword evidence="2" id="KW-0472">Membrane</keyword>
<dbReference type="Proteomes" id="UP000316714">
    <property type="component" value="Unassembled WGS sequence"/>
</dbReference>
<sequence>MRRRHDSHNADSLDLLLDTVSNTFGGILFLAVLIVILLRFTGRDTPLISSSVAPNDYGGPSELEIATAKAIVDELRTACRQARQNASEMGAAQVKGQYRSYLDLQLQRSELQVRRAKQLTQLSELQVAVRQSQAEAASTLSEAASLKNEIAEVESEILRETAKVSRTTELPSLRNTNKREFPVILRYGRLYAPYSPTGYGESRKRSLGGFVVLDEDDSIVRVTPKPYAGLLLDGGQAMTQLLEDLFENLDEERFYVAIGIWEDSFAEFSELRARLVDLGYEYRVVPIAEDGVIVEGGARDALVQ</sequence>
<reference evidence="3 4" key="1">
    <citation type="submission" date="2019-02" db="EMBL/GenBank/DDBJ databases">
        <title>Deep-cultivation of Planctomycetes and their phenomic and genomic characterization uncovers novel biology.</title>
        <authorList>
            <person name="Wiegand S."/>
            <person name="Jogler M."/>
            <person name="Boedeker C."/>
            <person name="Pinto D."/>
            <person name="Vollmers J."/>
            <person name="Rivas-Marin E."/>
            <person name="Kohn T."/>
            <person name="Peeters S.H."/>
            <person name="Heuer A."/>
            <person name="Rast P."/>
            <person name="Oberbeckmann S."/>
            <person name="Bunk B."/>
            <person name="Jeske O."/>
            <person name="Meyerdierks A."/>
            <person name="Storesund J.E."/>
            <person name="Kallscheuer N."/>
            <person name="Luecker S."/>
            <person name="Lage O.M."/>
            <person name="Pohl T."/>
            <person name="Merkel B.J."/>
            <person name="Hornburger P."/>
            <person name="Mueller R.-W."/>
            <person name="Bruemmer F."/>
            <person name="Labrenz M."/>
            <person name="Spormann A.M."/>
            <person name="Op Den Camp H."/>
            <person name="Overmann J."/>
            <person name="Amann R."/>
            <person name="Jetten M.S.M."/>
            <person name="Mascher T."/>
            <person name="Medema M.H."/>
            <person name="Devos D.P."/>
            <person name="Kaster A.-K."/>
            <person name="Ovreas L."/>
            <person name="Rohde M."/>
            <person name="Galperin M.Y."/>
            <person name="Jogler C."/>
        </authorList>
    </citation>
    <scope>NUCLEOTIDE SEQUENCE [LARGE SCALE GENOMIC DNA]</scope>
    <source>
        <strain evidence="3 4">KOR34</strain>
    </source>
</reference>
<dbReference type="AlphaFoldDB" id="A0A5C5VC94"/>
<organism evidence="3 4">
    <name type="scientific">Posidoniimonas corsicana</name>
    <dbReference type="NCBI Taxonomy" id="1938618"/>
    <lineage>
        <taxon>Bacteria</taxon>
        <taxon>Pseudomonadati</taxon>
        <taxon>Planctomycetota</taxon>
        <taxon>Planctomycetia</taxon>
        <taxon>Pirellulales</taxon>
        <taxon>Lacipirellulaceae</taxon>
        <taxon>Posidoniimonas</taxon>
    </lineage>
</organism>
<name>A0A5C5VC94_9BACT</name>
<keyword evidence="2" id="KW-0812">Transmembrane</keyword>
<keyword evidence="1" id="KW-0175">Coiled coil</keyword>
<evidence type="ECO:0000313" key="3">
    <source>
        <dbReference type="EMBL" id="TWT35587.1"/>
    </source>
</evidence>